<dbReference type="InterPro" id="IPR036282">
    <property type="entry name" value="Glutathione-S-Trfase_C_sf"/>
</dbReference>
<dbReference type="Pfam" id="PF10568">
    <property type="entry name" value="Tom37"/>
    <property type="match status" value="1"/>
</dbReference>
<keyword evidence="5" id="KW-0653">Protein transport</keyword>
<name>A0A0N5CFU7_STREA</name>
<dbReference type="InterPro" id="IPR019564">
    <property type="entry name" value="Sam37/metaxin_N"/>
</dbReference>
<evidence type="ECO:0000256" key="2">
    <source>
        <dbReference type="ARBA" id="ARBA00009170"/>
    </source>
</evidence>
<keyword evidence="3" id="KW-0813">Transport</keyword>
<evidence type="ECO:0000256" key="6">
    <source>
        <dbReference type="ARBA" id="ARBA00023128"/>
    </source>
</evidence>
<feature type="domain" description="GST C-terminal" evidence="8">
    <location>
        <begin position="91"/>
        <end position="254"/>
    </location>
</feature>
<sequence>MSIELFVWPSDFDLLSFDVECLQFLAACKFCALPVTIIHTADSSVSPTKSLPNFKITNSGTNEVENITEFPKFVEYARKWAFDLVLDSELTTAQKSEVDAYYSFLKKTLYPAIVHLLWNDESNYSTLTHRWYFSKLSFLSKFYKITNIKEKELGYIEAKNSSSADIIKIAMRTITQLSNKLGDKKYFFGDKPSSLDALIFGYLAPLLKLPLPSDKLQAYLQGYPNLVRFVESILSIYLVIPEEQKRLSDKDKPMWEARKMAAQKEANAKRQRKDEKFNLGGDEDDSYLKIGLFAVGAVVLSIIFGIHTGMIEFNPDLEDD</sequence>
<keyword evidence="4" id="KW-1000">Mitochondrion outer membrane</keyword>
<evidence type="ECO:0000256" key="1">
    <source>
        <dbReference type="ARBA" id="ARBA00004294"/>
    </source>
</evidence>
<reference evidence="10" key="1">
    <citation type="submission" date="2017-02" db="UniProtKB">
        <authorList>
            <consortium name="WormBaseParasite"/>
        </authorList>
    </citation>
    <scope>IDENTIFICATION</scope>
</reference>
<dbReference type="PANTHER" id="PTHR12289">
    <property type="entry name" value="METAXIN RELATED"/>
    <property type="match status" value="1"/>
</dbReference>
<keyword evidence="6" id="KW-0496">Mitochondrion</keyword>
<keyword evidence="9" id="KW-1185">Reference proteome</keyword>
<dbReference type="GO" id="GO:0015031">
    <property type="term" value="P:protein transport"/>
    <property type="evidence" value="ECO:0007669"/>
    <property type="project" value="UniProtKB-KW"/>
</dbReference>
<dbReference type="InterPro" id="IPR033468">
    <property type="entry name" value="Metaxin_GST"/>
</dbReference>
<dbReference type="STRING" id="174720.A0A0N5CFU7"/>
<organism evidence="9 10">
    <name type="scientific">Strongyloides papillosus</name>
    <name type="common">Intestinal threadworm</name>
    <dbReference type="NCBI Taxonomy" id="174720"/>
    <lineage>
        <taxon>Eukaryota</taxon>
        <taxon>Metazoa</taxon>
        <taxon>Ecdysozoa</taxon>
        <taxon>Nematoda</taxon>
        <taxon>Chromadorea</taxon>
        <taxon>Rhabditida</taxon>
        <taxon>Tylenchina</taxon>
        <taxon>Panagrolaimomorpha</taxon>
        <taxon>Strongyloidoidea</taxon>
        <taxon>Strongyloididae</taxon>
        <taxon>Strongyloides</taxon>
    </lineage>
</organism>
<evidence type="ECO:0000256" key="3">
    <source>
        <dbReference type="ARBA" id="ARBA00022448"/>
    </source>
</evidence>
<dbReference type="WBParaSite" id="SPAL_0001673000.1">
    <property type="protein sequence ID" value="SPAL_0001673000.1"/>
    <property type="gene ID" value="SPAL_0001673000"/>
</dbReference>
<keyword evidence="7" id="KW-0472">Membrane</keyword>
<dbReference type="GO" id="GO:0001401">
    <property type="term" value="C:SAM complex"/>
    <property type="evidence" value="ECO:0007669"/>
    <property type="project" value="InterPro"/>
</dbReference>
<dbReference type="Pfam" id="PF17171">
    <property type="entry name" value="GST_C_6"/>
    <property type="match status" value="1"/>
</dbReference>
<evidence type="ECO:0000256" key="7">
    <source>
        <dbReference type="ARBA" id="ARBA00023136"/>
    </source>
</evidence>
<evidence type="ECO:0000256" key="4">
    <source>
        <dbReference type="ARBA" id="ARBA00022787"/>
    </source>
</evidence>
<dbReference type="InterPro" id="IPR010987">
    <property type="entry name" value="Glutathione-S-Trfase_C-like"/>
</dbReference>
<evidence type="ECO:0000259" key="8">
    <source>
        <dbReference type="PROSITE" id="PS50405"/>
    </source>
</evidence>
<evidence type="ECO:0000313" key="10">
    <source>
        <dbReference type="WBParaSite" id="SPAL_0001673000.1"/>
    </source>
</evidence>
<dbReference type="Gene3D" id="1.20.1050.10">
    <property type="match status" value="1"/>
</dbReference>
<comment type="similarity">
    <text evidence="2">Belongs to the metaxin family.</text>
</comment>
<dbReference type="PANTHER" id="PTHR12289:SF41">
    <property type="entry name" value="FAILED AXON CONNECTIONS-RELATED"/>
    <property type="match status" value="1"/>
</dbReference>
<dbReference type="AlphaFoldDB" id="A0A0N5CFU7"/>
<evidence type="ECO:0000313" key="9">
    <source>
        <dbReference type="Proteomes" id="UP000046392"/>
    </source>
</evidence>
<dbReference type="PROSITE" id="PS50405">
    <property type="entry name" value="GST_CTER"/>
    <property type="match status" value="1"/>
</dbReference>
<dbReference type="InterPro" id="IPR050931">
    <property type="entry name" value="Mito_Protein_Transport_Metaxin"/>
</dbReference>
<dbReference type="GO" id="GO:0007005">
    <property type="term" value="P:mitochondrion organization"/>
    <property type="evidence" value="ECO:0007669"/>
    <property type="project" value="TreeGrafter"/>
</dbReference>
<accession>A0A0N5CFU7</accession>
<protein>
    <submittedName>
        <fullName evidence="10">GST C-terminal domain-containing protein</fullName>
    </submittedName>
</protein>
<proteinExistence type="inferred from homology"/>
<evidence type="ECO:0000256" key="5">
    <source>
        <dbReference type="ARBA" id="ARBA00022927"/>
    </source>
</evidence>
<dbReference type="SUPFAM" id="SSF47616">
    <property type="entry name" value="GST C-terminal domain-like"/>
    <property type="match status" value="1"/>
</dbReference>
<dbReference type="Proteomes" id="UP000046392">
    <property type="component" value="Unplaced"/>
</dbReference>
<comment type="subcellular location">
    <subcellularLocation>
        <location evidence="1">Mitochondrion outer membrane</location>
    </subcellularLocation>
</comment>